<comment type="subcellular location">
    <subcellularLocation>
        <location evidence="1 9">Cytoplasm</location>
    </subcellularLocation>
    <subcellularLocation>
        <location evidence="9">Nucleus</location>
    </subcellularLocation>
    <text evidence="9">Shuttles between the nucleus and the cytoplasm.</text>
</comment>
<dbReference type="HOGENOM" id="CLU_004414_0_0_1"/>
<comment type="function">
    <text evidence="9">tRNA nucleus export receptor which facilitates tRNA translocation across the nuclear pore complex.</text>
</comment>
<dbReference type="FunCoup" id="A0A067MGC9">
    <property type="interactions" value="755"/>
</dbReference>
<evidence type="ECO:0000256" key="5">
    <source>
        <dbReference type="ARBA" id="ARBA00022490"/>
    </source>
</evidence>
<evidence type="ECO:0000259" key="11">
    <source>
        <dbReference type="Pfam" id="PF19282"/>
    </source>
</evidence>
<keyword evidence="7 9" id="KW-0694">RNA-binding</keyword>
<sequence length="1064" mass="118117">MDQQILSAISIASDPRQEYTLQGQAIEFLQSVRERAPETWQVALRLFLETDSNGGRLHSPQVRVFALQVIDDLLEKQSESLDSASFAALEQAFVEYIQSEYIFGAAEASGPFIRNKFSHTLALLFLCTYPEQWPTFFTSIFSLLRSPDAASIAPLNPHISTLFLRLLIEISGEVNDQTLKAARTFDAARHARDAKVRDEVRSRDAAGMSEAVLAIIAEGEERLAGLRSQGGGGPEIEKVQEAVEYGVKAFAGIVPWVDINLTVTPHTLPLLFRLLSDPDIQIRLSATHVILRIVQKGLKEPSDKLNLIRVLSLGEVLESLEEKTRSKTAGEEMSDDEVSYREGLGKLTSGLGQELAKLSEDMSIAAEIRGPSEQLLDQLLPVMLRFLADDYDETSTTVFPLVSAVLGIHKRAKKNSPQMLVTEPKRAFLSSTLEIVLQKMKWDADDDPYDMDDDEKAAFETMRKDLRSFLDAILYVDTELTIGAVRQVAMNALNALKSGTQIKWEDAELAVYLVYLFGELQKSSKEKGRLAFIQAPPDVRENKERRKEVDYSLMPLTLQGELMLALVQSGVSTYPNLAVTAQFFETVARYGDFFKVRKECIVPVLTDFLDVRGIHTPKTELRGRYFYLFHRFIKDVRQEIPSEHVPPLLDTIRDLLLIEVEAPEDDRPDIDSLEDDPNVFGIFDSQLYLFESVGTLLSLLGPTPTDQAVLLGTVTTPLLTGLSQAIQAHMNAPQALLHVLQAHHHIRALGSISKGFPDAPVPTPPGYVPAPWVAVFKQAAEAILVCLEAMNSQRLVRDATRFAFGRIIASTGAATTQYIPTLMGRLLSQFEPPELVEFIMFLGLVVHKLQTEVFDVIDELLTPLNNHISTILAQPIDGTDAKQMHLSTKKAYLEFLGSIMSGPLFTVFISERNNSQFVNLMESIISVASDPSDPVSEKVAFTLLARCTAHFGTPASAGGSGVPGFERLIYERLIPLAFDVPASPNFNIKDGQTLSVLVEIGVFLKATHKARSQEVLDFLVNVFLPSKNCPPEMANDFVAKLRDLDTKGFKKYWADFFRASQASS</sequence>
<dbReference type="GO" id="GO:0031267">
    <property type="term" value="F:small GTPase binding"/>
    <property type="evidence" value="ECO:0007669"/>
    <property type="project" value="InterPro"/>
</dbReference>
<dbReference type="GO" id="GO:0005643">
    <property type="term" value="C:nuclear pore"/>
    <property type="evidence" value="ECO:0007669"/>
    <property type="project" value="TreeGrafter"/>
</dbReference>
<dbReference type="Proteomes" id="UP000027195">
    <property type="component" value="Unassembled WGS sequence"/>
</dbReference>
<evidence type="ECO:0000256" key="8">
    <source>
        <dbReference type="ARBA" id="ARBA00023242"/>
    </source>
</evidence>
<evidence type="ECO:0000259" key="10">
    <source>
        <dbReference type="Pfam" id="PF08389"/>
    </source>
</evidence>
<dbReference type="GO" id="GO:0005737">
    <property type="term" value="C:cytoplasm"/>
    <property type="evidence" value="ECO:0007669"/>
    <property type="project" value="UniProtKB-SubCell"/>
</dbReference>
<protein>
    <recommendedName>
        <fullName evidence="3 9">Exportin-T</fullName>
    </recommendedName>
    <alternativeName>
        <fullName evidence="9">Exportin(tRNA)</fullName>
    </alternativeName>
    <alternativeName>
        <fullName evidence="9">tRNA exportin</fullName>
    </alternativeName>
</protein>
<dbReference type="OrthoDB" id="26399at2759"/>
<evidence type="ECO:0000256" key="2">
    <source>
        <dbReference type="ARBA" id="ARBA00009466"/>
    </source>
</evidence>
<dbReference type="GO" id="GO:0000049">
    <property type="term" value="F:tRNA binding"/>
    <property type="evidence" value="ECO:0007669"/>
    <property type="project" value="UniProtKB-UniRule"/>
</dbReference>
<evidence type="ECO:0000256" key="4">
    <source>
        <dbReference type="ARBA" id="ARBA00022448"/>
    </source>
</evidence>
<dbReference type="InterPro" id="IPR045546">
    <property type="entry name" value="Exportin-T_C"/>
</dbReference>
<dbReference type="AlphaFoldDB" id="A0A067MGC9"/>
<name>A0A067MGC9_BOTB1</name>
<evidence type="ECO:0000313" key="13">
    <source>
        <dbReference type="Proteomes" id="UP000027195"/>
    </source>
</evidence>
<dbReference type="InterPro" id="IPR013598">
    <property type="entry name" value="Exportin-1/Importin-b-like"/>
</dbReference>
<evidence type="ECO:0000256" key="7">
    <source>
        <dbReference type="ARBA" id="ARBA00022884"/>
    </source>
</evidence>
<evidence type="ECO:0000256" key="3">
    <source>
        <dbReference type="ARBA" id="ARBA00018928"/>
    </source>
</evidence>
<dbReference type="PANTHER" id="PTHR15952:SF11">
    <property type="entry name" value="EXPORTIN-T"/>
    <property type="match status" value="1"/>
</dbReference>
<dbReference type="EMBL" id="KL198035">
    <property type="protein sequence ID" value="KDQ14828.1"/>
    <property type="molecule type" value="Genomic_DNA"/>
</dbReference>
<comment type="similarity">
    <text evidence="2 9">Belongs to the exportin family.</text>
</comment>
<evidence type="ECO:0000256" key="9">
    <source>
        <dbReference type="RuleBase" id="RU366037"/>
    </source>
</evidence>
<dbReference type="GO" id="GO:0071528">
    <property type="term" value="P:tRNA re-export from nucleus"/>
    <property type="evidence" value="ECO:0007669"/>
    <property type="project" value="UniProtKB-UniRule"/>
</dbReference>
<keyword evidence="8 9" id="KW-0539">Nucleus</keyword>
<organism evidence="12 13">
    <name type="scientific">Botryobasidium botryosum (strain FD-172 SS1)</name>
    <dbReference type="NCBI Taxonomy" id="930990"/>
    <lineage>
        <taxon>Eukaryota</taxon>
        <taxon>Fungi</taxon>
        <taxon>Dikarya</taxon>
        <taxon>Basidiomycota</taxon>
        <taxon>Agaricomycotina</taxon>
        <taxon>Agaricomycetes</taxon>
        <taxon>Cantharellales</taxon>
        <taxon>Botryobasidiaceae</taxon>
        <taxon>Botryobasidium</taxon>
    </lineage>
</organism>
<evidence type="ECO:0000313" key="12">
    <source>
        <dbReference type="EMBL" id="KDQ14828.1"/>
    </source>
</evidence>
<dbReference type="STRING" id="930990.A0A067MGC9"/>
<dbReference type="InterPro" id="IPR016024">
    <property type="entry name" value="ARM-type_fold"/>
</dbReference>
<dbReference type="PANTHER" id="PTHR15952">
    <property type="entry name" value="EXPORTIN-T/LOS1"/>
    <property type="match status" value="1"/>
</dbReference>
<dbReference type="InParanoid" id="A0A067MGC9"/>
<feature type="domain" description="Exportin-T C-terminal" evidence="11">
    <location>
        <begin position="369"/>
        <end position="1058"/>
    </location>
</feature>
<keyword evidence="4 9" id="KW-0813">Transport</keyword>
<keyword evidence="5 9" id="KW-0963">Cytoplasm</keyword>
<dbReference type="SUPFAM" id="SSF48371">
    <property type="entry name" value="ARM repeat"/>
    <property type="match status" value="1"/>
</dbReference>
<keyword evidence="13" id="KW-1185">Reference proteome</keyword>
<dbReference type="Pfam" id="PF08389">
    <property type="entry name" value="Xpo1"/>
    <property type="match status" value="1"/>
</dbReference>
<evidence type="ECO:0000256" key="6">
    <source>
        <dbReference type="ARBA" id="ARBA00022555"/>
    </source>
</evidence>
<reference evidence="13" key="1">
    <citation type="journal article" date="2014" name="Proc. Natl. Acad. Sci. U.S.A.">
        <title>Extensive sampling of basidiomycete genomes demonstrates inadequacy of the white-rot/brown-rot paradigm for wood decay fungi.</title>
        <authorList>
            <person name="Riley R."/>
            <person name="Salamov A.A."/>
            <person name="Brown D.W."/>
            <person name="Nagy L.G."/>
            <person name="Floudas D."/>
            <person name="Held B.W."/>
            <person name="Levasseur A."/>
            <person name="Lombard V."/>
            <person name="Morin E."/>
            <person name="Otillar R."/>
            <person name="Lindquist E.A."/>
            <person name="Sun H."/>
            <person name="LaButti K.M."/>
            <person name="Schmutz J."/>
            <person name="Jabbour D."/>
            <person name="Luo H."/>
            <person name="Baker S.E."/>
            <person name="Pisabarro A.G."/>
            <person name="Walton J.D."/>
            <person name="Blanchette R.A."/>
            <person name="Henrissat B."/>
            <person name="Martin F."/>
            <person name="Cullen D."/>
            <person name="Hibbett D.S."/>
            <person name="Grigoriev I.V."/>
        </authorList>
    </citation>
    <scope>NUCLEOTIDE SEQUENCE [LARGE SCALE GENOMIC DNA]</scope>
    <source>
        <strain evidence="13">FD-172 SS1</strain>
    </source>
</reference>
<dbReference type="GO" id="GO:0016363">
    <property type="term" value="C:nuclear matrix"/>
    <property type="evidence" value="ECO:0007669"/>
    <property type="project" value="TreeGrafter"/>
</dbReference>
<dbReference type="InterPro" id="IPR040017">
    <property type="entry name" value="XPOT"/>
</dbReference>
<dbReference type="InterPro" id="IPR011989">
    <property type="entry name" value="ARM-like"/>
</dbReference>
<gene>
    <name evidence="12" type="ORF">BOTBODRAFT_32183</name>
</gene>
<evidence type="ECO:0000256" key="1">
    <source>
        <dbReference type="ARBA" id="ARBA00004496"/>
    </source>
</evidence>
<proteinExistence type="inferred from homology"/>
<dbReference type="Gene3D" id="1.25.10.10">
    <property type="entry name" value="Leucine-rich Repeat Variant"/>
    <property type="match status" value="1"/>
</dbReference>
<keyword evidence="6 9" id="KW-0820">tRNA-binding</keyword>
<accession>A0A067MGC9</accession>
<feature type="domain" description="Exportin-1/Importin-beta-like" evidence="10">
    <location>
        <begin position="111"/>
        <end position="281"/>
    </location>
</feature>
<dbReference type="Pfam" id="PF19282">
    <property type="entry name" value="Exportin-T"/>
    <property type="match status" value="1"/>
</dbReference>